<dbReference type="SUPFAM" id="SSF54427">
    <property type="entry name" value="NTF2-like"/>
    <property type="match status" value="1"/>
</dbReference>
<accession>A0ABV4HT46</accession>
<feature type="domain" description="DUF4440" evidence="1">
    <location>
        <begin position="14"/>
        <end position="111"/>
    </location>
</feature>
<protein>
    <submittedName>
        <fullName evidence="2">DUF4440 domain-containing protein</fullName>
    </submittedName>
</protein>
<dbReference type="Gene3D" id="3.10.450.50">
    <property type="match status" value="1"/>
</dbReference>
<dbReference type="InterPro" id="IPR027843">
    <property type="entry name" value="DUF4440"/>
</dbReference>
<keyword evidence="3" id="KW-1185">Reference proteome</keyword>
<organism evidence="2 3">
    <name type="scientific">Luteimonas salinilitoris</name>
    <dbReference type="NCBI Taxonomy" id="3237697"/>
    <lineage>
        <taxon>Bacteria</taxon>
        <taxon>Pseudomonadati</taxon>
        <taxon>Pseudomonadota</taxon>
        <taxon>Gammaproteobacteria</taxon>
        <taxon>Lysobacterales</taxon>
        <taxon>Lysobacteraceae</taxon>
        <taxon>Luteimonas</taxon>
    </lineage>
</organism>
<dbReference type="Pfam" id="PF14534">
    <property type="entry name" value="DUF4440"/>
    <property type="match status" value="1"/>
</dbReference>
<name>A0ABV4HT46_9GAMM</name>
<sequence>MTSADESLQAHLGRLELALLSADVRASAEALARLLADDFREIGASGHLFGKDEVLARLPHESGVAFAAEALEVRELADGLAQVTYRVTRSAEGETRRSLRSSLWRRDAVGWCMVFHQGTTLAGDGTIVSPPPASAT</sequence>
<gene>
    <name evidence="2" type="ORF">AB6713_15100</name>
</gene>
<evidence type="ECO:0000313" key="3">
    <source>
        <dbReference type="Proteomes" id="UP001566331"/>
    </source>
</evidence>
<proteinExistence type="predicted"/>
<dbReference type="InterPro" id="IPR032710">
    <property type="entry name" value="NTF2-like_dom_sf"/>
</dbReference>
<dbReference type="EMBL" id="JBFWIC010000024">
    <property type="protein sequence ID" value="MEZ0475927.1"/>
    <property type="molecule type" value="Genomic_DNA"/>
</dbReference>
<comment type="caution">
    <text evidence="2">The sequence shown here is derived from an EMBL/GenBank/DDBJ whole genome shotgun (WGS) entry which is preliminary data.</text>
</comment>
<dbReference type="Proteomes" id="UP001566331">
    <property type="component" value="Unassembled WGS sequence"/>
</dbReference>
<reference evidence="2 3" key="1">
    <citation type="submission" date="2024-07" db="EMBL/GenBank/DDBJ databases">
        <title>Luteimonas salilacus sp. nov., isolated from the shore soil of Salt Lake in Tibet of China.</title>
        <authorList>
            <person name="Zhang X."/>
            <person name="Li A."/>
        </authorList>
    </citation>
    <scope>NUCLEOTIDE SEQUENCE [LARGE SCALE GENOMIC DNA]</scope>
    <source>
        <strain evidence="2 3">B3-2-R+30</strain>
    </source>
</reference>
<dbReference type="RefSeq" id="WP_370565481.1">
    <property type="nucleotide sequence ID" value="NZ_JBFWIB010000017.1"/>
</dbReference>
<evidence type="ECO:0000259" key="1">
    <source>
        <dbReference type="Pfam" id="PF14534"/>
    </source>
</evidence>
<evidence type="ECO:0000313" key="2">
    <source>
        <dbReference type="EMBL" id="MEZ0475927.1"/>
    </source>
</evidence>